<protein>
    <submittedName>
        <fullName evidence="1">Uncharacterized protein</fullName>
    </submittedName>
</protein>
<sequence length="65" mass="7436">MDDQPMEREQFRPIEVNAHDLFDEPIPPASIEWQGLLPSMDNQEDMIGNELDKIKGQLKSLTNAV</sequence>
<organism evidence="1 2">
    <name type="scientific">Cylicostephanus goldi</name>
    <name type="common">Nematode worm</name>
    <dbReference type="NCBI Taxonomy" id="71465"/>
    <lineage>
        <taxon>Eukaryota</taxon>
        <taxon>Metazoa</taxon>
        <taxon>Ecdysozoa</taxon>
        <taxon>Nematoda</taxon>
        <taxon>Chromadorea</taxon>
        <taxon>Rhabditida</taxon>
        <taxon>Rhabditina</taxon>
        <taxon>Rhabditomorpha</taxon>
        <taxon>Strongyloidea</taxon>
        <taxon>Strongylidae</taxon>
        <taxon>Cylicostephanus</taxon>
    </lineage>
</organism>
<name>A0A3P6RH93_CYLGO</name>
<evidence type="ECO:0000313" key="1">
    <source>
        <dbReference type="EMBL" id="VDK54100.1"/>
    </source>
</evidence>
<dbReference type="EMBL" id="UYRV01006895">
    <property type="protein sequence ID" value="VDK54100.1"/>
    <property type="molecule type" value="Genomic_DNA"/>
</dbReference>
<dbReference type="Proteomes" id="UP000271889">
    <property type="component" value="Unassembled WGS sequence"/>
</dbReference>
<dbReference type="OrthoDB" id="10514255at2759"/>
<evidence type="ECO:0000313" key="2">
    <source>
        <dbReference type="Proteomes" id="UP000271889"/>
    </source>
</evidence>
<proteinExistence type="predicted"/>
<keyword evidence="2" id="KW-1185">Reference proteome</keyword>
<reference evidence="1 2" key="1">
    <citation type="submission" date="2018-11" db="EMBL/GenBank/DDBJ databases">
        <authorList>
            <consortium name="Pathogen Informatics"/>
        </authorList>
    </citation>
    <scope>NUCLEOTIDE SEQUENCE [LARGE SCALE GENOMIC DNA]</scope>
</reference>
<gene>
    <name evidence="1" type="ORF">CGOC_LOCUS2897</name>
</gene>
<dbReference type="AlphaFoldDB" id="A0A3P6RH93"/>
<accession>A0A3P6RH93</accession>